<dbReference type="SUPFAM" id="SSF52540">
    <property type="entry name" value="P-loop containing nucleoside triphosphate hydrolases"/>
    <property type="match status" value="1"/>
</dbReference>
<keyword evidence="2" id="KW-0813">Transport</keyword>
<feature type="domain" description="ABC transporter" evidence="5">
    <location>
        <begin position="7"/>
        <end position="232"/>
    </location>
</feature>
<dbReference type="CDD" id="cd03268">
    <property type="entry name" value="ABC_BcrA_bacitracin_resist"/>
    <property type="match status" value="1"/>
</dbReference>
<reference evidence="6 7" key="1">
    <citation type="submission" date="2015-09" db="EMBL/GenBank/DDBJ databases">
        <authorList>
            <consortium name="Pathogen Informatics"/>
        </authorList>
    </citation>
    <scope>NUCLEOTIDE SEQUENCE [LARGE SCALE GENOMIC DNA]</scope>
    <source>
        <strain evidence="6 7">2789STDY5834876</strain>
    </source>
</reference>
<sequence>MKEEYAVETKGLCKTYGNTDAVSQLDMRVKTGAVYGLIGPNGSGKSTTLKMLCGLVRPTHGEARLFGRNVNEPMVRRRMGVLIEEAGLHHDLTARDNVRMKAECMGLADPKNIDSVLEITGLANAGKKKVKHFSMGMKQRLGVALALLGNPDLLILDEPINGLDPEGIRELRELMNTLNEEGKTILLSSHILGELSKIASHYGIIREGRMIEQISREKLEEKCRDYFQLEVDNVDRALPVISENLSDAGVEVYDNQTLRIYGFTDSAWLIQLLVTNQVQVYSSGFHHMNLEEYFLDKMEGGARNA</sequence>
<proteinExistence type="inferred from homology"/>
<keyword evidence="6" id="KW-0378">Hydrolase</keyword>
<evidence type="ECO:0000313" key="6">
    <source>
        <dbReference type="EMBL" id="CUO19159.1"/>
    </source>
</evidence>
<dbReference type="STRING" id="39482.ERS852491_01518"/>
<dbReference type="EC" id="3.6.3.-" evidence="6"/>
<evidence type="ECO:0000256" key="1">
    <source>
        <dbReference type="ARBA" id="ARBA00005417"/>
    </source>
</evidence>
<protein>
    <submittedName>
        <fullName evidence="6">Daunorubicin/doxorubicin resistance ATP-binding protein DrrA</fullName>
        <ecNumber evidence="6">3.6.3.-</ecNumber>
    </submittedName>
</protein>
<dbReference type="RefSeq" id="WP_050641271.1">
    <property type="nucleotide sequence ID" value="NZ_CABKUE010000009.1"/>
</dbReference>
<dbReference type="InterPro" id="IPR003593">
    <property type="entry name" value="AAA+_ATPase"/>
</dbReference>
<dbReference type="SMART" id="SM00382">
    <property type="entry name" value="AAA"/>
    <property type="match status" value="1"/>
</dbReference>
<dbReference type="PANTHER" id="PTHR43335">
    <property type="entry name" value="ABC TRANSPORTER, ATP-BINDING PROTEIN"/>
    <property type="match status" value="1"/>
</dbReference>
<dbReference type="PANTHER" id="PTHR43335:SF8">
    <property type="entry name" value="ABC TRANSPORTER, ATP-BINDING PROTEIN"/>
    <property type="match status" value="1"/>
</dbReference>
<dbReference type="PROSITE" id="PS50893">
    <property type="entry name" value="ABC_TRANSPORTER_2"/>
    <property type="match status" value="1"/>
</dbReference>
<keyword evidence="4 6" id="KW-0067">ATP-binding</keyword>
<evidence type="ECO:0000256" key="3">
    <source>
        <dbReference type="ARBA" id="ARBA00022741"/>
    </source>
</evidence>
<evidence type="ECO:0000256" key="4">
    <source>
        <dbReference type="ARBA" id="ARBA00022840"/>
    </source>
</evidence>
<dbReference type="InterPro" id="IPR027417">
    <property type="entry name" value="P-loop_NTPase"/>
</dbReference>
<accession>A0A174D4D5</accession>
<dbReference type="Proteomes" id="UP000095544">
    <property type="component" value="Unassembled WGS sequence"/>
</dbReference>
<dbReference type="Gene3D" id="3.40.50.300">
    <property type="entry name" value="P-loop containing nucleotide triphosphate hydrolases"/>
    <property type="match status" value="1"/>
</dbReference>
<dbReference type="GO" id="GO:0016887">
    <property type="term" value="F:ATP hydrolysis activity"/>
    <property type="evidence" value="ECO:0007669"/>
    <property type="project" value="InterPro"/>
</dbReference>
<name>A0A174D4D5_9FIRM</name>
<keyword evidence="3" id="KW-0547">Nucleotide-binding</keyword>
<comment type="similarity">
    <text evidence="1">Belongs to the ABC transporter superfamily.</text>
</comment>
<organism evidence="6 7">
    <name type="scientific">Faecalicatena contorta</name>
    <dbReference type="NCBI Taxonomy" id="39482"/>
    <lineage>
        <taxon>Bacteria</taxon>
        <taxon>Bacillati</taxon>
        <taxon>Bacillota</taxon>
        <taxon>Clostridia</taxon>
        <taxon>Lachnospirales</taxon>
        <taxon>Lachnospiraceae</taxon>
        <taxon>Faecalicatena</taxon>
    </lineage>
</organism>
<gene>
    <name evidence="6" type="primary">drrA_2</name>
    <name evidence="6" type="ORF">ERS852491_01518</name>
</gene>
<evidence type="ECO:0000256" key="2">
    <source>
        <dbReference type="ARBA" id="ARBA00022448"/>
    </source>
</evidence>
<dbReference type="InterPro" id="IPR003439">
    <property type="entry name" value="ABC_transporter-like_ATP-bd"/>
</dbReference>
<dbReference type="OrthoDB" id="9809205at2"/>
<dbReference type="AlphaFoldDB" id="A0A174D4D5"/>
<evidence type="ECO:0000259" key="5">
    <source>
        <dbReference type="PROSITE" id="PS50893"/>
    </source>
</evidence>
<dbReference type="GO" id="GO:0005524">
    <property type="term" value="F:ATP binding"/>
    <property type="evidence" value="ECO:0007669"/>
    <property type="project" value="UniProtKB-KW"/>
</dbReference>
<dbReference type="Pfam" id="PF00005">
    <property type="entry name" value="ABC_tran"/>
    <property type="match status" value="1"/>
</dbReference>
<dbReference type="EMBL" id="CYZU01000011">
    <property type="protein sequence ID" value="CUO19159.1"/>
    <property type="molecule type" value="Genomic_DNA"/>
</dbReference>
<evidence type="ECO:0000313" key="7">
    <source>
        <dbReference type="Proteomes" id="UP000095544"/>
    </source>
</evidence>